<comment type="caution">
    <text evidence="1">The sequence shown here is derived from an EMBL/GenBank/DDBJ whole genome shotgun (WGS) entry which is preliminary data.</text>
</comment>
<evidence type="ECO:0000313" key="2">
    <source>
        <dbReference type="Proteomes" id="UP000735302"/>
    </source>
</evidence>
<proteinExistence type="predicted"/>
<evidence type="ECO:0000313" key="1">
    <source>
        <dbReference type="EMBL" id="GFN77766.1"/>
    </source>
</evidence>
<sequence>MASIFRFRPANGQIFQQLAVRVRNEKNFLSSAEVGRKFFKIMQLGKGGVGAVRGVGGAVDNESAVRLYGLFCRGFGPQHRRPSLTDGLKA</sequence>
<keyword evidence="2" id="KW-1185">Reference proteome</keyword>
<dbReference type="EMBL" id="BLXT01000501">
    <property type="protein sequence ID" value="GFN77766.1"/>
    <property type="molecule type" value="Genomic_DNA"/>
</dbReference>
<dbReference type="AlphaFoldDB" id="A0AAV3Y6N1"/>
<organism evidence="1 2">
    <name type="scientific">Plakobranchus ocellatus</name>
    <dbReference type="NCBI Taxonomy" id="259542"/>
    <lineage>
        <taxon>Eukaryota</taxon>
        <taxon>Metazoa</taxon>
        <taxon>Spiralia</taxon>
        <taxon>Lophotrochozoa</taxon>
        <taxon>Mollusca</taxon>
        <taxon>Gastropoda</taxon>
        <taxon>Heterobranchia</taxon>
        <taxon>Euthyneura</taxon>
        <taxon>Panpulmonata</taxon>
        <taxon>Sacoglossa</taxon>
        <taxon>Placobranchoidea</taxon>
        <taxon>Plakobranchidae</taxon>
        <taxon>Plakobranchus</taxon>
    </lineage>
</organism>
<name>A0AAV3Y6N1_9GAST</name>
<accession>A0AAV3Y6N1</accession>
<reference evidence="1 2" key="1">
    <citation type="journal article" date="2021" name="Elife">
        <title>Chloroplast acquisition without the gene transfer in kleptoplastic sea slugs, Plakobranchus ocellatus.</title>
        <authorList>
            <person name="Maeda T."/>
            <person name="Takahashi S."/>
            <person name="Yoshida T."/>
            <person name="Shimamura S."/>
            <person name="Takaki Y."/>
            <person name="Nagai Y."/>
            <person name="Toyoda A."/>
            <person name="Suzuki Y."/>
            <person name="Arimoto A."/>
            <person name="Ishii H."/>
            <person name="Satoh N."/>
            <person name="Nishiyama T."/>
            <person name="Hasebe M."/>
            <person name="Maruyama T."/>
            <person name="Minagawa J."/>
            <person name="Obokata J."/>
            <person name="Shigenobu S."/>
        </authorList>
    </citation>
    <scope>NUCLEOTIDE SEQUENCE [LARGE SCALE GENOMIC DNA]</scope>
</reference>
<gene>
    <name evidence="1" type="ORF">PoB_000427200</name>
</gene>
<dbReference type="Proteomes" id="UP000735302">
    <property type="component" value="Unassembled WGS sequence"/>
</dbReference>
<protein>
    <submittedName>
        <fullName evidence="1">Uncharacterized protein</fullName>
    </submittedName>
</protein>